<comment type="caution">
    <text evidence="1">The sequence shown here is derived from an EMBL/GenBank/DDBJ whole genome shotgun (WGS) entry which is preliminary data.</text>
</comment>
<accession>X1IMA1</accession>
<sequence>MGKEGAFIFEVISRYDDIISLEGREGYEPGDTLALIVPF</sequence>
<protein>
    <submittedName>
        <fullName evidence="1">Uncharacterized protein</fullName>
    </submittedName>
</protein>
<dbReference type="EMBL" id="BARU01035708">
    <property type="protein sequence ID" value="GAH83536.1"/>
    <property type="molecule type" value="Genomic_DNA"/>
</dbReference>
<feature type="non-terminal residue" evidence="1">
    <location>
        <position position="39"/>
    </location>
</feature>
<dbReference type="AlphaFoldDB" id="X1IMA1"/>
<organism evidence="1">
    <name type="scientific">marine sediment metagenome</name>
    <dbReference type="NCBI Taxonomy" id="412755"/>
    <lineage>
        <taxon>unclassified sequences</taxon>
        <taxon>metagenomes</taxon>
        <taxon>ecological metagenomes</taxon>
    </lineage>
</organism>
<proteinExistence type="predicted"/>
<dbReference type="Gene3D" id="1.10.3870.10">
    <property type="entry name" value="AF1437-like domain superfamily"/>
    <property type="match status" value="1"/>
</dbReference>
<evidence type="ECO:0000313" key="1">
    <source>
        <dbReference type="EMBL" id="GAH83536.1"/>
    </source>
</evidence>
<name>X1IMA1_9ZZZZ</name>
<reference evidence="1" key="1">
    <citation type="journal article" date="2014" name="Front. Microbiol.">
        <title>High frequency of phylogenetically diverse reductive dehalogenase-homologous genes in deep subseafloor sedimentary metagenomes.</title>
        <authorList>
            <person name="Kawai M."/>
            <person name="Futagami T."/>
            <person name="Toyoda A."/>
            <person name="Takaki Y."/>
            <person name="Nishi S."/>
            <person name="Hori S."/>
            <person name="Arai W."/>
            <person name="Tsubouchi T."/>
            <person name="Morono Y."/>
            <person name="Uchiyama I."/>
            <person name="Ito T."/>
            <person name="Fujiyama A."/>
            <person name="Inagaki F."/>
            <person name="Takami H."/>
        </authorList>
    </citation>
    <scope>NUCLEOTIDE SEQUENCE</scope>
    <source>
        <strain evidence="1">Expedition CK06-06</strain>
    </source>
</reference>
<gene>
    <name evidence="1" type="ORF">S03H2_55844</name>
</gene>